<dbReference type="SUPFAM" id="SSF51395">
    <property type="entry name" value="FMN-linked oxidoreductases"/>
    <property type="match status" value="1"/>
</dbReference>
<keyword evidence="4" id="KW-0521">NADP</keyword>
<dbReference type="Pfam" id="PF00724">
    <property type="entry name" value="Oxidored_FMN"/>
    <property type="match status" value="1"/>
</dbReference>
<organism evidence="8 9">
    <name type="scientific">Kineococcus aurantiacus</name>
    <dbReference type="NCBI Taxonomy" id="37633"/>
    <lineage>
        <taxon>Bacteria</taxon>
        <taxon>Bacillati</taxon>
        <taxon>Actinomycetota</taxon>
        <taxon>Actinomycetes</taxon>
        <taxon>Kineosporiales</taxon>
        <taxon>Kineosporiaceae</taxon>
        <taxon>Kineococcus</taxon>
    </lineage>
</organism>
<dbReference type="Proteomes" id="UP000521922">
    <property type="component" value="Unassembled WGS sequence"/>
</dbReference>
<comment type="cofactor">
    <cofactor evidence="1">
        <name>FMN</name>
        <dbReference type="ChEBI" id="CHEBI:58210"/>
    </cofactor>
</comment>
<proteinExistence type="predicted"/>
<dbReference type="InterPro" id="IPR013785">
    <property type="entry name" value="Aldolase_TIM"/>
</dbReference>
<evidence type="ECO:0000256" key="3">
    <source>
        <dbReference type="ARBA" id="ARBA00022643"/>
    </source>
</evidence>
<dbReference type="CDD" id="cd02932">
    <property type="entry name" value="OYE_YqiM_FMN"/>
    <property type="match status" value="1"/>
</dbReference>
<evidence type="ECO:0000313" key="8">
    <source>
        <dbReference type="EMBL" id="NYD23568.1"/>
    </source>
</evidence>
<dbReference type="EMBL" id="JACCBB010000001">
    <property type="protein sequence ID" value="NYD23568.1"/>
    <property type="molecule type" value="Genomic_DNA"/>
</dbReference>
<keyword evidence="9" id="KW-1185">Reference proteome</keyword>
<feature type="domain" description="NADH:flavin oxidoreductase/NADH oxidase N-terminal" evidence="7">
    <location>
        <begin position="4"/>
        <end position="343"/>
    </location>
</feature>
<dbReference type="PANTHER" id="PTHR43303:SF4">
    <property type="entry name" value="NADPH DEHYDROGENASE C23G7.10C-RELATED"/>
    <property type="match status" value="1"/>
</dbReference>
<accession>A0A7Y9DMX2</accession>
<name>A0A7Y9DMX2_9ACTN</name>
<dbReference type="AlphaFoldDB" id="A0A7Y9DMX2"/>
<keyword evidence="5" id="KW-0560">Oxidoreductase</keyword>
<evidence type="ECO:0000313" key="9">
    <source>
        <dbReference type="Proteomes" id="UP000521922"/>
    </source>
</evidence>
<evidence type="ECO:0000256" key="4">
    <source>
        <dbReference type="ARBA" id="ARBA00022857"/>
    </source>
</evidence>
<protein>
    <submittedName>
        <fullName evidence="8">2,4-dienoyl-CoA reductase-like NADH-dependent reductase (Old Yellow Enzyme family)</fullName>
    </submittedName>
</protein>
<comment type="caution">
    <text evidence="8">The sequence shown here is derived from an EMBL/GenBank/DDBJ whole genome shotgun (WGS) entry which is preliminary data.</text>
</comment>
<evidence type="ECO:0000256" key="6">
    <source>
        <dbReference type="SAM" id="MobiDB-lite"/>
    </source>
</evidence>
<dbReference type="GO" id="GO:0010181">
    <property type="term" value="F:FMN binding"/>
    <property type="evidence" value="ECO:0007669"/>
    <property type="project" value="InterPro"/>
</dbReference>
<dbReference type="PANTHER" id="PTHR43303">
    <property type="entry name" value="NADPH DEHYDROGENASE C23G7.10C-RELATED"/>
    <property type="match status" value="1"/>
</dbReference>
<gene>
    <name evidence="8" type="ORF">BJ968_003108</name>
</gene>
<dbReference type="GO" id="GO:0003959">
    <property type="term" value="F:NADPH dehydrogenase activity"/>
    <property type="evidence" value="ECO:0007669"/>
    <property type="project" value="InterPro"/>
</dbReference>
<dbReference type="InterPro" id="IPR001155">
    <property type="entry name" value="OxRdtase_FMN_N"/>
</dbReference>
<evidence type="ECO:0000259" key="7">
    <source>
        <dbReference type="Pfam" id="PF00724"/>
    </source>
</evidence>
<evidence type="ECO:0000256" key="1">
    <source>
        <dbReference type="ARBA" id="ARBA00001917"/>
    </source>
</evidence>
<evidence type="ECO:0000256" key="5">
    <source>
        <dbReference type="ARBA" id="ARBA00023002"/>
    </source>
</evidence>
<dbReference type="RefSeq" id="WP_179753390.1">
    <property type="nucleotide sequence ID" value="NZ_BAAAGN010000016.1"/>
</dbReference>
<dbReference type="InterPro" id="IPR044152">
    <property type="entry name" value="YqjM-like"/>
</dbReference>
<sequence length="374" mass="39749">MSRLFEPITLRGTTFPNRVWVSPMCQYSCDPEQAPGVPTDWHLVHLGGFALGGAGLVLTEAAAVVPEGRISPQDTGLWNDEQTAAWARIVDFLHGQGVAAGVQLAHAGRKASTHRPWDERSGSVPAAEGGWGTVGPSALPYGDFAAPRALDADGIAAVVRAFADAARRADAAGFDVVELHAAHGYLLHQFLSPLSNQRTDEHGGSFENRSRLLLEVLDAVRGVWPQDKPVLVRISTSDWVEGGWDVEDSVRLARELAAHGADLVDASSGGNDPRQQIPVGPGYQVPNAGRVKREAGVPVGAVGLILEPAQAEQVLVSGDADAVLLARPLLSDPRWPQRAAVALHDTARLPWPAQYVRATRDAVPLSRPRAAATS</sequence>
<evidence type="ECO:0000256" key="2">
    <source>
        <dbReference type="ARBA" id="ARBA00022630"/>
    </source>
</evidence>
<reference evidence="8 9" key="1">
    <citation type="submission" date="2020-07" db="EMBL/GenBank/DDBJ databases">
        <title>Sequencing the genomes of 1000 actinobacteria strains.</title>
        <authorList>
            <person name="Klenk H.-P."/>
        </authorList>
    </citation>
    <scope>NUCLEOTIDE SEQUENCE [LARGE SCALE GENOMIC DNA]</scope>
    <source>
        <strain evidence="8 9">DSM 7487</strain>
    </source>
</reference>
<dbReference type="GO" id="GO:0050661">
    <property type="term" value="F:NADP binding"/>
    <property type="evidence" value="ECO:0007669"/>
    <property type="project" value="InterPro"/>
</dbReference>
<dbReference type="Gene3D" id="3.20.20.70">
    <property type="entry name" value="Aldolase class I"/>
    <property type="match status" value="1"/>
</dbReference>
<feature type="region of interest" description="Disordered" evidence="6">
    <location>
        <begin position="110"/>
        <end position="129"/>
    </location>
</feature>
<keyword evidence="3" id="KW-0288">FMN</keyword>
<keyword evidence="2" id="KW-0285">Flavoprotein</keyword>